<accession>A0AAV0EII4</accession>
<dbReference type="GO" id="GO:0003677">
    <property type="term" value="F:DNA binding"/>
    <property type="evidence" value="ECO:0007669"/>
    <property type="project" value="UniProtKB-KW"/>
</dbReference>
<feature type="domain" description="Replication protein A 70 kDa DNA-binding subunit B/D first OB fold" evidence="6">
    <location>
        <begin position="50"/>
        <end position="146"/>
    </location>
</feature>
<dbReference type="SUPFAM" id="SSF50249">
    <property type="entry name" value="Nucleic acid-binding proteins"/>
    <property type="match status" value="3"/>
</dbReference>
<dbReference type="InterPro" id="IPR047192">
    <property type="entry name" value="Euk_RPA1_DBD_C"/>
</dbReference>
<dbReference type="InterPro" id="IPR012340">
    <property type="entry name" value="NA-bd_OB-fold"/>
</dbReference>
<dbReference type="GO" id="GO:0008270">
    <property type="term" value="F:zinc ion binding"/>
    <property type="evidence" value="ECO:0007669"/>
    <property type="project" value="UniProtKB-KW"/>
</dbReference>
<evidence type="ECO:0000256" key="2">
    <source>
        <dbReference type="ARBA" id="ARBA00022723"/>
    </source>
</evidence>
<evidence type="ECO:0000256" key="5">
    <source>
        <dbReference type="ARBA" id="ARBA00023125"/>
    </source>
</evidence>
<dbReference type="InterPro" id="IPR003871">
    <property type="entry name" value="RFA1B/D_OB_1st"/>
</dbReference>
<dbReference type="InterPro" id="IPR013955">
    <property type="entry name" value="Rep_factor-A_C"/>
</dbReference>
<dbReference type="CDD" id="cd04476">
    <property type="entry name" value="RPA1_DBD_C"/>
    <property type="match status" value="1"/>
</dbReference>
<keyword evidence="4" id="KW-0862">Zinc</keyword>
<dbReference type="Gene3D" id="2.40.50.140">
    <property type="entry name" value="Nucleic acid-binding proteins"/>
    <property type="match status" value="3"/>
</dbReference>
<dbReference type="EMBL" id="CAMAPF010000924">
    <property type="protein sequence ID" value="CAH9122327.1"/>
    <property type="molecule type" value="Genomic_DNA"/>
</dbReference>
<dbReference type="InterPro" id="IPR031657">
    <property type="entry name" value="REPA_OB_2"/>
</dbReference>
<evidence type="ECO:0000259" key="6">
    <source>
        <dbReference type="Pfam" id="PF02721"/>
    </source>
</evidence>
<reference evidence="9" key="1">
    <citation type="submission" date="2022-07" db="EMBL/GenBank/DDBJ databases">
        <authorList>
            <person name="Macas J."/>
            <person name="Novak P."/>
            <person name="Neumann P."/>
        </authorList>
    </citation>
    <scope>NUCLEOTIDE SEQUENCE</scope>
</reference>
<dbReference type="Proteomes" id="UP001152523">
    <property type="component" value="Unassembled WGS sequence"/>
</dbReference>
<sequence>MSTLWFPCHVSCMLPWFISKLSRFASYKGLYTKVIGQPDSLLGIQAPLLIQDFDQSKTSWTFKARAVRVYQIPAYGIHGESLQCIFHDKEGTKIHAHVGKHQVAKFRSLFKEGHVYAIRHVLVQNNYMNFKTTRNAFKLLFINKTESFQITNINFPMKMFDFTTIAALQAMEVVDETHAIDVIGKVTSLSNPKALTKNGRETQLIDLTLGDALGNTISCTLWEELVDQLVDFLKTKPKSIILILQLCRPRKYQGRVGVTNMFNVTKMLLNRDCEECVEFKATFGPDNDDDGDGVALGTFVTPTFPDDLESGNVKMVSIDDLMKTKEEGKHWVYGEILAIDSYRDWYYISCKGCSRKVLPEGDTFRCVVCNTTEVILRYKVNMRVMDDTGHASFVFWDKECSVLVGKPANALRDEIEEKGVGPYYFPVEIDCLVGIKGLFRVQTKTEIISYRGVPTFSVIGMNCDPNVMSLYENKGKAVEEEDDFTLLKKEFSAPKEIITLNVAETSPLLTKEKRKEIVINSDGVKKKLFVEGPSVERPPVECPSFERPSVEPVKKLKKVKVEK</sequence>
<evidence type="ECO:0000313" key="10">
    <source>
        <dbReference type="Proteomes" id="UP001152523"/>
    </source>
</evidence>
<evidence type="ECO:0000259" key="8">
    <source>
        <dbReference type="Pfam" id="PF16900"/>
    </source>
</evidence>
<keyword evidence="5" id="KW-0238">DNA-binding</keyword>
<dbReference type="AlphaFoldDB" id="A0AAV0EII4"/>
<evidence type="ECO:0008006" key="11">
    <source>
        <dbReference type="Google" id="ProtNLM"/>
    </source>
</evidence>
<dbReference type="Pfam" id="PF08646">
    <property type="entry name" value="Rep_fac-A_C"/>
    <property type="match status" value="1"/>
</dbReference>
<dbReference type="CDD" id="cd04481">
    <property type="entry name" value="RPA1_DBD_B_like"/>
    <property type="match status" value="1"/>
</dbReference>
<evidence type="ECO:0000259" key="7">
    <source>
        <dbReference type="Pfam" id="PF08646"/>
    </source>
</evidence>
<protein>
    <recommendedName>
        <fullName evidence="11">Replication factor A C-terminal domain-containing protein</fullName>
    </recommendedName>
</protein>
<feature type="domain" description="Replication factor A C-terminal" evidence="7">
    <location>
        <begin position="344"/>
        <end position="416"/>
    </location>
</feature>
<name>A0AAV0EII4_9ASTE</name>
<keyword evidence="10" id="KW-1185">Reference proteome</keyword>
<evidence type="ECO:0000256" key="4">
    <source>
        <dbReference type="ARBA" id="ARBA00022833"/>
    </source>
</evidence>
<dbReference type="PANTHER" id="PTHR47165:SF4">
    <property type="entry name" value="OS03G0429900 PROTEIN"/>
    <property type="match status" value="1"/>
</dbReference>
<evidence type="ECO:0000256" key="1">
    <source>
        <dbReference type="ARBA" id="ARBA00005690"/>
    </source>
</evidence>
<evidence type="ECO:0000256" key="3">
    <source>
        <dbReference type="ARBA" id="ARBA00022771"/>
    </source>
</evidence>
<dbReference type="CDD" id="cd04480">
    <property type="entry name" value="RPA1_DBD_A_like"/>
    <property type="match status" value="1"/>
</dbReference>
<evidence type="ECO:0000313" key="9">
    <source>
        <dbReference type="EMBL" id="CAH9122327.1"/>
    </source>
</evidence>
<dbReference type="Pfam" id="PF02721">
    <property type="entry name" value="DUF223"/>
    <property type="match status" value="1"/>
</dbReference>
<keyword evidence="3" id="KW-0863">Zinc-finger</keyword>
<feature type="domain" description="Replication protein A OB" evidence="8">
    <location>
        <begin position="169"/>
        <end position="256"/>
    </location>
</feature>
<comment type="caution">
    <text evidence="9">The sequence shown here is derived from an EMBL/GenBank/DDBJ whole genome shotgun (WGS) entry which is preliminary data.</text>
</comment>
<keyword evidence="2" id="KW-0479">Metal-binding</keyword>
<organism evidence="9 10">
    <name type="scientific">Cuscuta epithymum</name>
    <dbReference type="NCBI Taxonomy" id="186058"/>
    <lineage>
        <taxon>Eukaryota</taxon>
        <taxon>Viridiplantae</taxon>
        <taxon>Streptophyta</taxon>
        <taxon>Embryophyta</taxon>
        <taxon>Tracheophyta</taxon>
        <taxon>Spermatophyta</taxon>
        <taxon>Magnoliopsida</taxon>
        <taxon>eudicotyledons</taxon>
        <taxon>Gunneridae</taxon>
        <taxon>Pentapetalae</taxon>
        <taxon>asterids</taxon>
        <taxon>lamiids</taxon>
        <taxon>Solanales</taxon>
        <taxon>Convolvulaceae</taxon>
        <taxon>Cuscuteae</taxon>
        <taxon>Cuscuta</taxon>
        <taxon>Cuscuta subgen. Cuscuta</taxon>
    </lineage>
</organism>
<gene>
    <name evidence="9" type="ORF">CEPIT_LOCUS24391</name>
</gene>
<dbReference type="Pfam" id="PF16900">
    <property type="entry name" value="REPA_OB_2"/>
    <property type="match status" value="1"/>
</dbReference>
<dbReference type="PANTHER" id="PTHR47165">
    <property type="entry name" value="OS03G0429900 PROTEIN"/>
    <property type="match status" value="1"/>
</dbReference>
<proteinExistence type="inferred from homology"/>
<comment type="similarity">
    <text evidence="1">Belongs to the replication factor A protein 1 family.</text>
</comment>